<name>A0A562QQE3_9BACI</name>
<dbReference type="AlphaFoldDB" id="A0A562QQE3"/>
<keyword evidence="8 9" id="KW-0694">RNA-binding</keyword>
<feature type="domain" description="Poly A polymerase head" evidence="10">
    <location>
        <begin position="22"/>
        <end position="126"/>
    </location>
</feature>
<dbReference type="InterPro" id="IPR032828">
    <property type="entry name" value="PolyA_RNA-bd"/>
</dbReference>
<evidence type="ECO:0000259" key="10">
    <source>
        <dbReference type="Pfam" id="PF01743"/>
    </source>
</evidence>
<proteinExistence type="inferred from homology"/>
<evidence type="ECO:0000256" key="1">
    <source>
        <dbReference type="ARBA" id="ARBA00001946"/>
    </source>
</evidence>
<evidence type="ECO:0000256" key="9">
    <source>
        <dbReference type="RuleBase" id="RU003953"/>
    </source>
</evidence>
<feature type="domain" description="CCA-adding enzyme C-terminal" evidence="12">
    <location>
        <begin position="232"/>
        <end position="370"/>
    </location>
</feature>
<dbReference type="SUPFAM" id="SSF81301">
    <property type="entry name" value="Nucleotidyltransferase"/>
    <property type="match status" value="1"/>
</dbReference>
<dbReference type="InterPro" id="IPR002646">
    <property type="entry name" value="PolA_pol_head_dom"/>
</dbReference>
<dbReference type="SUPFAM" id="SSF81891">
    <property type="entry name" value="Poly A polymerase C-terminal region-like"/>
    <property type="match status" value="1"/>
</dbReference>
<keyword evidence="6" id="KW-0547">Nucleotide-binding</keyword>
<evidence type="ECO:0000256" key="4">
    <source>
        <dbReference type="ARBA" id="ARBA00022695"/>
    </source>
</evidence>
<evidence type="ECO:0000256" key="2">
    <source>
        <dbReference type="ARBA" id="ARBA00022679"/>
    </source>
</evidence>
<dbReference type="Pfam" id="PF12627">
    <property type="entry name" value="PolyA_pol_RNAbd"/>
    <property type="match status" value="1"/>
</dbReference>
<dbReference type="Gene3D" id="1.10.110.30">
    <property type="match status" value="1"/>
</dbReference>
<comment type="similarity">
    <text evidence="9">Belongs to the tRNA nucleotidyltransferase/poly(A) polymerase family.</text>
</comment>
<evidence type="ECO:0000259" key="12">
    <source>
        <dbReference type="Pfam" id="PF13735"/>
    </source>
</evidence>
<dbReference type="InterPro" id="IPR032810">
    <property type="entry name" value="CCA-adding_enz_C"/>
</dbReference>
<comment type="caution">
    <text evidence="13">The sequence shown here is derived from an EMBL/GenBank/DDBJ whole genome shotgun (WGS) entry which is preliminary data.</text>
</comment>
<keyword evidence="5" id="KW-0479">Metal-binding</keyword>
<dbReference type="RefSeq" id="WP_144448999.1">
    <property type="nucleotide sequence ID" value="NZ_VLKZ01000002.1"/>
</dbReference>
<keyword evidence="14" id="KW-1185">Reference proteome</keyword>
<evidence type="ECO:0000256" key="5">
    <source>
        <dbReference type="ARBA" id="ARBA00022723"/>
    </source>
</evidence>
<evidence type="ECO:0000259" key="11">
    <source>
        <dbReference type="Pfam" id="PF12627"/>
    </source>
</evidence>
<evidence type="ECO:0000256" key="6">
    <source>
        <dbReference type="ARBA" id="ARBA00022741"/>
    </source>
</evidence>
<dbReference type="Gene3D" id="3.30.460.10">
    <property type="entry name" value="Beta Polymerase, domain 2"/>
    <property type="match status" value="1"/>
</dbReference>
<dbReference type="Gene3D" id="1.20.58.560">
    <property type="match status" value="1"/>
</dbReference>
<dbReference type="InterPro" id="IPR043519">
    <property type="entry name" value="NT_sf"/>
</dbReference>
<dbReference type="CDD" id="cd05398">
    <property type="entry name" value="NT_ClassII-CCAase"/>
    <property type="match status" value="1"/>
</dbReference>
<keyword evidence="7" id="KW-0460">Magnesium</keyword>
<dbReference type="Pfam" id="PF13735">
    <property type="entry name" value="tRNA_NucTran2_2"/>
    <property type="match status" value="1"/>
</dbReference>
<dbReference type="GO" id="GO:0008033">
    <property type="term" value="P:tRNA processing"/>
    <property type="evidence" value="ECO:0007669"/>
    <property type="project" value="UniProtKB-KW"/>
</dbReference>
<dbReference type="GO" id="GO:0000166">
    <property type="term" value="F:nucleotide binding"/>
    <property type="evidence" value="ECO:0007669"/>
    <property type="project" value="UniProtKB-KW"/>
</dbReference>
<dbReference type="OrthoDB" id="9805698at2"/>
<keyword evidence="4" id="KW-0548">Nucleotidyltransferase</keyword>
<dbReference type="Pfam" id="PF01743">
    <property type="entry name" value="PolyA_pol"/>
    <property type="match status" value="1"/>
</dbReference>
<organism evidence="13 14">
    <name type="scientific">Halalkalibacter nanhaiisediminis</name>
    <dbReference type="NCBI Taxonomy" id="688079"/>
    <lineage>
        <taxon>Bacteria</taxon>
        <taxon>Bacillati</taxon>
        <taxon>Bacillota</taxon>
        <taxon>Bacilli</taxon>
        <taxon>Bacillales</taxon>
        <taxon>Bacillaceae</taxon>
        <taxon>Halalkalibacter</taxon>
    </lineage>
</organism>
<feature type="domain" description="tRNA nucleotidyltransferase/poly(A) polymerase RNA and SrmB- binding" evidence="11">
    <location>
        <begin position="152"/>
        <end position="210"/>
    </location>
</feature>
<evidence type="ECO:0000256" key="7">
    <source>
        <dbReference type="ARBA" id="ARBA00022842"/>
    </source>
</evidence>
<dbReference type="PANTHER" id="PTHR46173:SF1">
    <property type="entry name" value="CCA TRNA NUCLEOTIDYLTRANSFERASE 1, MITOCHONDRIAL"/>
    <property type="match status" value="1"/>
</dbReference>
<evidence type="ECO:0000256" key="8">
    <source>
        <dbReference type="ARBA" id="ARBA00022884"/>
    </source>
</evidence>
<evidence type="ECO:0000256" key="3">
    <source>
        <dbReference type="ARBA" id="ARBA00022694"/>
    </source>
</evidence>
<evidence type="ECO:0000313" key="13">
    <source>
        <dbReference type="EMBL" id="TWI58893.1"/>
    </source>
</evidence>
<dbReference type="EMBL" id="VLKZ01000002">
    <property type="protein sequence ID" value="TWI58893.1"/>
    <property type="molecule type" value="Genomic_DNA"/>
</dbReference>
<reference evidence="13 14" key="1">
    <citation type="journal article" date="2015" name="Stand. Genomic Sci.">
        <title>Genomic Encyclopedia of Bacterial and Archaeal Type Strains, Phase III: the genomes of soil and plant-associated and newly described type strains.</title>
        <authorList>
            <person name="Whitman W.B."/>
            <person name="Woyke T."/>
            <person name="Klenk H.P."/>
            <person name="Zhou Y."/>
            <person name="Lilburn T.G."/>
            <person name="Beck B.J."/>
            <person name="De Vos P."/>
            <person name="Vandamme P."/>
            <person name="Eisen J.A."/>
            <person name="Garrity G."/>
            <person name="Hugenholtz P."/>
            <person name="Kyrpides N.C."/>
        </authorList>
    </citation>
    <scope>NUCLEOTIDE SEQUENCE [LARGE SCALE GENOMIC DNA]</scope>
    <source>
        <strain evidence="13 14">CGMCC 1.10116</strain>
    </source>
</reference>
<dbReference type="InterPro" id="IPR050264">
    <property type="entry name" value="Bact_CCA-adding_enz_type3_sf"/>
</dbReference>
<dbReference type="GO" id="GO:0016779">
    <property type="term" value="F:nucleotidyltransferase activity"/>
    <property type="evidence" value="ECO:0007669"/>
    <property type="project" value="UniProtKB-KW"/>
</dbReference>
<sequence length="378" mass="43505">MSVVWNEARKVIHILKQNNHNAYIVGGAVRDWLLQREIADVDIVTTATAEEVQSLFSKTFRMNNQHQTVIVRSNLEHFEVTTIRGQSIEDDLHLRDLTINSIAIDDQNELFDPTGGEVDLRAGRLRASNPADRMGEDPLRMLRVYRFVSELGFDIDTSLKEAILHNREAIQKVAVERVVKEWVKLIKGKQCNLALTGMVETKLYSFIPGLSLTKDSLMQLKKLPPLHEESDLICWTLFCLCSNYVDDMPLKRLALSNELLRGIRARLHFFEKRKMQSWLPLALYEATLDVALDVERLRELCGLPSYSFEELSRLWDELPIHDKSELAITGRDLLQSVKRPGPWVKEELRLAEVAVVTKELTNEKTVLLQALERRRAER</sequence>
<dbReference type="NCBIfam" id="NF009814">
    <property type="entry name" value="PRK13299.1"/>
    <property type="match status" value="1"/>
</dbReference>
<dbReference type="Proteomes" id="UP000315711">
    <property type="component" value="Unassembled WGS sequence"/>
</dbReference>
<keyword evidence="3" id="KW-0819">tRNA processing</keyword>
<dbReference type="GO" id="GO:0000049">
    <property type="term" value="F:tRNA binding"/>
    <property type="evidence" value="ECO:0007669"/>
    <property type="project" value="TreeGrafter"/>
</dbReference>
<dbReference type="Gene3D" id="1.10.246.80">
    <property type="match status" value="1"/>
</dbReference>
<keyword evidence="2 9" id="KW-0808">Transferase</keyword>
<dbReference type="PANTHER" id="PTHR46173">
    <property type="entry name" value="CCA TRNA NUCLEOTIDYLTRANSFERASE 1, MITOCHONDRIAL"/>
    <property type="match status" value="1"/>
</dbReference>
<evidence type="ECO:0000313" key="14">
    <source>
        <dbReference type="Proteomes" id="UP000315711"/>
    </source>
</evidence>
<dbReference type="GO" id="GO:0046872">
    <property type="term" value="F:metal ion binding"/>
    <property type="evidence" value="ECO:0007669"/>
    <property type="project" value="UniProtKB-KW"/>
</dbReference>
<comment type="cofactor">
    <cofactor evidence="1">
        <name>Mg(2+)</name>
        <dbReference type="ChEBI" id="CHEBI:18420"/>
    </cofactor>
</comment>
<protein>
    <submittedName>
        <fullName evidence="13">tRNA nucleotidyltransferase (CCA-adding enzyme)</fullName>
    </submittedName>
</protein>
<gene>
    <name evidence="13" type="ORF">IQ10_00601</name>
</gene>
<accession>A0A562QQE3</accession>